<keyword evidence="12" id="KW-1185">Reference proteome</keyword>
<dbReference type="PANTHER" id="PTHR10631:SF3">
    <property type="entry name" value="TRNA (GUANINE(26)-N(2))-DIMETHYLTRANSFERASE"/>
    <property type="match status" value="1"/>
</dbReference>
<dbReference type="GO" id="GO:0160104">
    <property type="term" value="F:tRNA (guanine(26)-N2)-dimethyltransferase activity"/>
    <property type="evidence" value="ECO:0007669"/>
    <property type="project" value="UniProtKB-UniRule"/>
</dbReference>
<evidence type="ECO:0000313" key="11">
    <source>
        <dbReference type="EMBL" id="WOO85609.1"/>
    </source>
</evidence>
<evidence type="ECO:0000256" key="9">
    <source>
        <dbReference type="PROSITE-ProRule" id="PRU00958"/>
    </source>
</evidence>
<dbReference type="InterPro" id="IPR029063">
    <property type="entry name" value="SAM-dependent_MTases_sf"/>
</dbReference>
<dbReference type="EC" id="2.1.1.216" evidence="7 9"/>
<evidence type="ECO:0000256" key="5">
    <source>
        <dbReference type="ARBA" id="ARBA00022694"/>
    </source>
</evidence>
<dbReference type="GeneID" id="87812273"/>
<dbReference type="NCBIfam" id="TIGR00308">
    <property type="entry name" value="TRM1"/>
    <property type="match status" value="1"/>
</dbReference>
<feature type="compositionally biased region" description="Low complexity" evidence="10">
    <location>
        <begin position="120"/>
        <end position="131"/>
    </location>
</feature>
<feature type="compositionally biased region" description="Basic and acidic residues" evidence="10">
    <location>
        <begin position="110"/>
        <end position="119"/>
    </location>
</feature>
<dbReference type="CDD" id="cd02440">
    <property type="entry name" value="AdoMet_MTases"/>
    <property type="match status" value="1"/>
</dbReference>
<comment type="similarity">
    <text evidence="9">Belongs to the class I-like SAM-binding methyltransferase superfamily. Trm1 family.</text>
</comment>
<dbReference type="PANTHER" id="PTHR10631">
    <property type="entry name" value="N 2 ,N 2 -DIMETHYLGUANOSINE TRNA METHYLTRANSFERASE"/>
    <property type="match status" value="1"/>
</dbReference>
<proteinExistence type="inferred from homology"/>
<dbReference type="Proteomes" id="UP000827549">
    <property type="component" value="Chromosome 7"/>
</dbReference>
<feature type="compositionally biased region" description="Basic and acidic residues" evidence="10">
    <location>
        <begin position="583"/>
        <end position="611"/>
    </location>
</feature>
<dbReference type="Pfam" id="PF02005">
    <property type="entry name" value="TRM"/>
    <property type="match status" value="1"/>
</dbReference>
<evidence type="ECO:0000256" key="10">
    <source>
        <dbReference type="SAM" id="MobiDB-lite"/>
    </source>
</evidence>
<evidence type="ECO:0000313" key="12">
    <source>
        <dbReference type="Proteomes" id="UP000827549"/>
    </source>
</evidence>
<sequence>MRFASTTLILHRASRNMSTSSIPYTVPLPGGIPDKYRPHTEQTTTILVPKANTAFLNPVQEYNRDLSVSVIRAWNDQRKEELEARWRANAVKKEAKGKGKTRGKANGAEKPAEEEKPATEESAGAEGSSSTEPKKEFVPSKITILEALSATGLRSIRYAKEIPDVKVVLANDLSPSACEAMRQNVALNGVGPVEEGAEKPAEAVDLGRREGCTGYVHVNEGDACALMYGHRTPRERVDVVDLDPYGTAAPFIDAALGCIADGGLLAVTCTDLAVLAGSSYPEKCFSNYGGVCAKAEYSHEVALRLVLNSLAQAAARYGRTITPLISLSIDFYVRLFVRVDSKPVEVKRLASQTGIVYICNFCETPVTQPFGKVLEKPSKNGDFTNTVYRSAGGPKASADCEECGSPQHVAGPMWLGPIQDPTFVSRVLKSIEADKAHYGTYPRMNGMLTMAHDELPDPFYFTSNKIHGFAHTSAGPTKQVVSALLNAGYKVSRSHAAPGSVKTDAPRAFVCDIVREHVKTHPVRMDKISEKSPARAFVSKAMTHEVDLKIHPEAKNYDKQDKVVYYQLNPLPNWGPGSRARSVRKDQPEQQGKRKAEDSAEGAEKKAKVAEVVEDDEEAAMNA</sequence>
<dbReference type="InterPro" id="IPR002905">
    <property type="entry name" value="Trm1"/>
</dbReference>
<organism evidence="11 12">
    <name type="scientific">Vanrija pseudolonga</name>
    <dbReference type="NCBI Taxonomy" id="143232"/>
    <lineage>
        <taxon>Eukaryota</taxon>
        <taxon>Fungi</taxon>
        <taxon>Dikarya</taxon>
        <taxon>Basidiomycota</taxon>
        <taxon>Agaricomycotina</taxon>
        <taxon>Tremellomycetes</taxon>
        <taxon>Trichosporonales</taxon>
        <taxon>Trichosporonaceae</taxon>
        <taxon>Vanrija</taxon>
    </lineage>
</organism>
<dbReference type="InterPro" id="IPR042296">
    <property type="entry name" value="tRNA_met_Trm1_C"/>
</dbReference>
<feature type="region of interest" description="Disordered" evidence="10">
    <location>
        <begin position="575"/>
        <end position="623"/>
    </location>
</feature>
<dbReference type="AlphaFoldDB" id="A0AAF0YI38"/>
<dbReference type="GO" id="GO:0005634">
    <property type="term" value="C:nucleus"/>
    <property type="evidence" value="ECO:0007669"/>
    <property type="project" value="TreeGrafter"/>
</dbReference>
<accession>A0AAF0YI38</accession>
<keyword evidence="3 9" id="KW-0808">Transferase</keyword>
<evidence type="ECO:0000256" key="7">
    <source>
        <dbReference type="ARBA" id="ARBA00039099"/>
    </source>
</evidence>
<dbReference type="SUPFAM" id="SSF53335">
    <property type="entry name" value="S-adenosyl-L-methionine-dependent methyltransferases"/>
    <property type="match status" value="1"/>
</dbReference>
<evidence type="ECO:0000256" key="3">
    <source>
        <dbReference type="ARBA" id="ARBA00022679"/>
    </source>
</evidence>
<dbReference type="EMBL" id="CP086720">
    <property type="protein sequence ID" value="WOO85609.1"/>
    <property type="molecule type" value="Genomic_DNA"/>
</dbReference>
<dbReference type="FunFam" id="3.30.56.70:FF:000001">
    <property type="entry name" value="tRNA (guanine(26)-N(2))-dimethyltransferase"/>
    <property type="match status" value="1"/>
</dbReference>
<dbReference type="GO" id="GO:0002940">
    <property type="term" value="P:tRNA N2-guanine methylation"/>
    <property type="evidence" value="ECO:0007669"/>
    <property type="project" value="TreeGrafter"/>
</dbReference>
<feature type="region of interest" description="Disordered" evidence="10">
    <location>
        <begin position="93"/>
        <end position="136"/>
    </location>
</feature>
<name>A0AAF0YI38_9TREE</name>
<gene>
    <name evidence="11" type="primary">trm1</name>
    <name evidence="11" type="ORF">LOC62_07G009110</name>
</gene>
<dbReference type="Gene3D" id="3.40.50.150">
    <property type="entry name" value="Vaccinia Virus protein VP39"/>
    <property type="match status" value="1"/>
</dbReference>
<dbReference type="RefSeq" id="XP_062631635.1">
    <property type="nucleotide sequence ID" value="XM_062775651.1"/>
</dbReference>
<feature type="compositionally biased region" description="Acidic residues" evidence="10">
    <location>
        <begin position="612"/>
        <end position="623"/>
    </location>
</feature>
<keyword evidence="6 9" id="KW-0694">RNA-binding</keyword>
<protein>
    <recommendedName>
        <fullName evidence="7 9">tRNA (guanine(26)-N(2))-dimethyltransferase</fullName>
        <ecNumber evidence="7 9">2.1.1.216</ecNumber>
    </recommendedName>
</protein>
<dbReference type="GO" id="GO:0000049">
    <property type="term" value="F:tRNA binding"/>
    <property type="evidence" value="ECO:0007669"/>
    <property type="project" value="UniProtKB-UniRule"/>
</dbReference>
<dbReference type="Gene3D" id="3.30.56.70">
    <property type="entry name" value="N2,N2-dimethylguanosine tRNA methyltransferase, C-terminal domain"/>
    <property type="match status" value="1"/>
</dbReference>
<reference evidence="11" key="1">
    <citation type="submission" date="2023-10" db="EMBL/GenBank/DDBJ databases">
        <authorList>
            <person name="Noh H."/>
        </authorList>
    </citation>
    <scope>NUCLEOTIDE SEQUENCE</scope>
    <source>
        <strain evidence="11">DUCC4014</strain>
    </source>
</reference>
<evidence type="ECO:0000256" key="6">
    <source>
        <dbReference type="ARBA" id="ARBA00022884"/>
    </source>
</evidence>
<keyword evidence="1 9" id="KW-0820">tRNA-binding</keyword>
<evidence type="ECO:0000256" key="1">
    <source>
        <dbReference type="ARBA" id="ARBA00022555"/>
    </source>
</evidence>
<keyword evidence="2 9" id="KW-0489">Methyltransferase</keyword>
<comment type="catalytic activity">
    <reaction evidence="8 9">
        <text>guanosine(26) in tRNA + 2 S-adenosyl-L-methionine = N(2)-dimethylguanosine(26) in tRNA + 2 S-adenosyl-L-homocysteine + 2 H(+)</text>
        <dbReference type="Rhea" id="RHEA:43140"/>
        <dbReference type="Rhea" id="RHEA-COMP:10359"/>
        <dbReference type="Rhea" id="RHEA-COMP:10360"/>
        <dbReference type="ChEBI" id="CHEBI:15378"/>
        <dbReference type="ChEBI" id="CHEBI:57856"/>
        <dbReference type="ChEBI" id="CHEBI:59789"/>
        <dbReference type="ChEBI" id="CHEBI:74269"/>
        <dbReference type="ChEBI" id="CHEBI:74513"/>
        <dbReference type="EC" id="2.1.1.216"/>
    </reaction>
</comment>
<evidence type="ECO:0000256" key="8">
    <source>
        <dbReference type="ARBA" id="ARBA00051897"/>
    </source>
</evidence>
<evidence type="ECO:0000256" key="2">
    <source>
        <dbReference type="ARBA" id="ARBA00022603"/>
    </source>
</evidence>
<dbReference type="PROSITE" id="PS51626">
    <property type="entry name" value="SAM_MT_TRM1"/>
    <property type="match status" value="1"/>
</dbReference>
<evidence type="ECO:0000256" key="4">
    <source>
        <dbReference type="ARBA" id="ARBA00022691"/>
    </source>
</evidence>
<keyword evidence="5 9" id="KW-0819">tRNA processing</keyword>
<keyword evidence="4 9" id="KW-0949">S-adenosyl-L-methionine</keyword>